<feature type="region of interest" description="Disordered" evidence="1">
    <location>
        <begin position="1"/>
        <end position="94"/>
    </location>
</feature>
<evidence type="ECO:0000313" key="2">
    <source>
        <dbReference type="EMBL" id="KAL0166288.1"/>
    </source>
</evidence>
<evidence type="ECO:0000256" key="1">
    <source>
        <dbReference type="SAM" id="MobiDB-lite"/>
    </source>
</evidence>
<proteinExistence type="predicted"/>
<name>A0ABD0NWN0_CIRMR</name>
<sequence>NDAILPGSSATLQPGHVMGSQSSPGPKRTGNTLRKWLTSPVRRLSSGKADGHVKKLAHKHKKSRDVRKSADAGSQKDSDDSAATPQDETLEEVW</sequence>
<evidence type="ECO:0000313" key="3">
    <source>
        <dbReference type="Proteomes" id="UP001529510"/>
    </source>
</evidence>
<reference evidence="2 3" key="1">
    <citation type="submission" date="2024-05" db="EMBL/GenBank/DDBJ databases">
        <title>Genome sequencing and assembly of Indian major carp, Cirrhinus mrigala (Hamilton, 1822).</title>
        <authorList>
            <person name="Mohindra V."/>
            <person name="Chowdhury L.M."/>
            <person name="Lal K."/>
            <person name="Jena J.K."/>
        </authorList>
    </citation>
    <scope>NUCLEOTIDE SEQUENCE [LARGE SCALE GENOMIC DNA]</scope>
    <source>
        <strain evidence="2">CM1030</strain>
        <tissue evidence="2">Blood</tissue>
    </source>
</reference>
<feature type="compositionally biased region" description="Polar residues" evidence="1">
    <location>
        <begin position="19"/>
        <end position="32"/>
    </location>
</feature>
<feature type="non-terminal residue" evidence="2">
    <location>
        <position position="1"/>
    </location>
</feature>
<keyword evidence="3" id="KW-1185">Reference proteome</keyword>
<dbReference type="Pfam" id="PF16609">
    <property type="entry name" value="SH3-RhoG_link"/>
    <property type="match status" value="1"/>
</dbReference>
<dbReference type="EMBL" id="JAMKFB020000019">
    <property type="protein sequence ID" value="KAL0166288.1"/>
    <property type="molecule type" value="Genomic_DNA"/>
</dbReference>
<accession>A0ABD0NWN0</accession>
<comment type="caution">
    <text evidence="2">The sequence shown here is derived from an EMBL/GenBank/DDBJ whole genome shotgun (WGS) entry which is preliminary data.</text>
</comment>
<dbReference type="Proteomes" id="UP001529510">
    <property type="component" value="Unassembled WGS sequence"/>
</dbReference>
<dbReference type="AlphaFoldDB" id="A0ABD0NWN0"/>
<feature type="compositionally biased region" description="Basic and acidic residues" evidence="1">
    <location>
        <begin position="66"/>
        <end position="79"/>
    </location>
</feature>
<feature type="compositionally biased region" description="Basic residues" evidence="1">
    <location>
        <begin position="54"/>
        <end position="65"/>
    </location>
</feature>
<protein>
    <submittedName>
        <fullName evidence="2">Uncharacterized protein</fullName>
    </submittedName>
</protein>
<gene>
    <name evidence="2" type="ORF">M9458_038132</name>
</gene>
<organism evidence="2 3">
    <name type="scientific">Cirrhinus mrigala</name>
    <name type="common">Mrigala</name>
    <dbReference type="NCBI Taxonomy" id="683832"/>
    <lineage>
        <taxon>Eukaryota</taxon>
        <taxon>Metazoa</taxon>
        <taxon>Chordata</taxon>
        <taxon>Craniata</taxon>
        <taxon>Vertebrata</taxon>
        <taxon>Euteleostomi</taxon>
        <taxon>Actinopterygii</taxon>
        <taxon>Neopterygii</taxon>
        <taxon>Teleostei</taxon>
        <taxon>Ostariophysi</taxon>
        <taxon>Cypriniformes</taxon>
        <taxon>Cyprinidae</taxon>
        <taxon>Labeoninae</taxon>
        <taxon>Labeonini</taxon>
        <taxon>Cirrhinus</taxon>
    </lineage>
</organism>
<feature type="non-terminal residue" evidence="2">
    <location>
        <position position="94"/>
    </location>
</feature>